<protein>
    <submittedName>
        <fullName evidence="1">Secreted RxLR effector peptide protein</fullName>
    </submittedName>
</protein>
<dbReference type="OrthoDB" id="122386at2759"/>
<evidence type="ECO:0000313" key="2">
    <source>
        <dbReference type="Proteomes" id="UP000237271"/>
    </source>
</evidence>
<keyword evidence="2" id="KW-1185">Reference proteome</keyword>
<accession>A0A2P4XKK4</accession>
<organism evidence="1 2">
    <name type="scientific">Phytophthora palmivora</name>
    <dbReference type="NCBI Taxonomy" id="4796"/>
    <lineage>
        <taxon>Eukaryota</taxon>
        <taxon>Sar</taxon>
        <taxon>Stramenopiles</taxon>
        <taxon>Oomycota</taxon>
        <taxon>Peronosporomycetes</taxon>
        <taxon>Peronosporales</taxon>
        <taxon>Peronosporaceae</taxon>
        <taxon>Phytophthora</taxon>
    </lineage>
</organism>
<sequence length="260" mass="29351">MLEAAKKNPTTASIANDLETQLFKYWSLRIGDGPDHVFRALGLGLTREKPLTIFHWLSFDIIGDNVLASPEFKTFSKLLDRFNKENPDKKTTLVSVLKNVYGPMGPSKLILKALSSKEPSTENIAKRLEAELFKMWLTKYNPNQAFRFLKLHRSPDNVLDNPLLKIWASYMNTFNTKNPSKKTTMIDTFRTQFGDESLSKLLVEAKAVQSSKKMATDLQASLLTKWTAEKKTTASVAKLLGNSEDGQLMLKTYTVKLAEV</sequence>
<dbReference type="AlphaFoldDB" id="A0A2P4XKK4"/>
<name>A0A2P4XKK4_9STRA</name>
<evidence type="ECO:0000313" key="1">
    <source>
        <dbReference type="EMBL" id="POM66068.1"/>
    </source>
</evidence>
<comment type="caution">
    <text evidence="1">The sequence shown here is derived from an EMBL/GenBank/DDBJ whole genome shotgun (WGS) entry which is preliminary data.</text>
</comment>
<dbReference type="EMBL" id="NCKW01009761">
    <property type="protein sequence ID" value="POM66068.1"/>
    <property type="molecule type" value="Genomic_DNA"/>
</dbReference>
<gene>
    <name evidence="1" type="ORF">PHPALM_18132</name>
</gene>
<reference evidence="1 2" key="1">
    <citation type="journal article" date="2017" name="Genome Biol. Evol.">
        <title>Phytophthora megakarya and P. palmivora, closely related causal agents of cacao black pod rot, underwent increases in genome sizes and gene numbers by different mechanisms.</title>
        <authorList>
            <person name="Ali S.S."/>
            <person name="Shao J."/>
            <person name="Lary D.J."/>
            <person name="Kronmiller B."/>
            <person name="Shen D."/>
            <person name="Strem M.D."/>
            <person name="Amoako-Attah I."/>
            <person name="Akrofi A.Y."/>
            <person name="Begoude B.A."/>
            <person name="Ten Hoopen G.M."/>
            <person name="Coulibaly K."/>
            <person name="Kebe B.I."/>
            <person name="Melnick R.L."/>
            <person name="Guiltinan M.J."/>
            <person name="Tyler B.M."/>
            <person name="Meinhardt L.W."/>
            <person name="Bailey B.A."/>
        </authorList>
    </citation>
    <scope>NUCLEOTIDE SEQUENCE [LARGE SCALE GENOMIC DNA]</scope>
    <source>
        <strain evidence="2">sbr112.9</strain>
    </source>
</reference>
<dbReference type="Proteomes" id="UP000237271">
    <property type="component" value="Unassembled WGS sequence"/>
</dbReference>
<proteinExistence type="predicted"/>